<organism evidence="2">
    <name type="scientific">Schizaphis graminum</name>
    <name type="common">Green bug aphid</name>
    <dbReference type="NCBI Taxonomy" id="13262"/>
    <lineage>
        <taxon>Eukaryota</taxon>
        <taxon>Metazoa</taxon>
        <taxon>Ecdysozoa</taxon>
        <taxon>Arthropoda</taxon>
        <taxon>Hexapoda</taxon>
        <taxon>Insecta</taxon>
        <taxon>Pterygota</taxon>
        <taxon>Neoptera</taxon>
        <taxon>Paraneoptera</taxon>
        <taxon>Hemiptera</taxon>
        <taxon>Sternorrhyncha</taxon>
        <taxon>Aphidomorpha</taxon>
        <taxon>Aphidoidea</taxon>
        <taxon>Aphididae</taxon>
        <taxon>Aphidini</taxon>
        <taxon>Schizaphis</taxon>
    </lineage>
</organism>
<evidence type="ECO:0000256" key="1">
    <source>
        <dbReference type="SAM" id="MobiDB-lite"/>
    </source>
</evidence>
<evidence type="ECO:0000313" key="2">
    <source>
        <dbReference type="EMBL" id="MBY28492.1"/>
    </source>
</evidence>
<name>A0A2S2PGB8_SCHGA</name>
<proteinExistence type="predicted"/>
<dbReference type="AlphaFoldDB" id="A0A2S2PGB8"/>
<gene>
    <name evidence="2" type="ORF">g.3963</name>
</gene>
<reference evidence="2" key="1">
    <citation type="submission" date="2018-04" db="EMBL/GenBank/DDBJ databases">
        <title>Transcriptome of Schizaphis graminum biotype I.</title>
        <authorList>
            <person name="Scully E.D."/>
            <person name="Geib S.M."/>
            <person name="Palmer N.A."/>
            <person name="Koch K."/>
            <person name="Bradshaw J."/>
            <person name="Heng-Moss T."/>
            <person name="Sarath G."/>
        </authorList>
    </citation>
    <scope>NUCLEOTIDE SEQUENCE</scope>
</reference>
<accession>A0A2S2PGB8</accession>
<dbReference type="EMBL" id="GGMR01015873">
    <property type="protein sequence ID" value="MBY28492.1"/>
    <property type="molecule type" value="Transcribed_RNA"/>
</dbReference>
<sequence length="199" mass="20807">MGTIRTTPVPQPQSVTGSTASDKVVGQTNSMIDNGQKYAIEGVENVSEVFKSLVKNTGSTVSDLSNETSQSLKEVAQAGGRATLALGYLCNQLFNGLSATVATSSGYLATGVRTIDDIVGDWPVVGMVTGTLDAVTTQLANTVNEISVNSRKSREKLFERLRERLNRKSGRLPATGDVDIPITNANDSATVNAAADAAA</sequence>
<protein>
    <submittedName>
        <fullName evidence="2">Uncharacterized protein</fullName>
    </submittedName>
</protein>
<feature type="region of interest" description="Disordered" evidence="1">
    <location>
        <begin position="1"/>
        <end position="26"/>
    </location>
</feature>